<sequence>MSTVGKVIEYLEQIAPLSLAEDWDNVGLLVGDRVWSVDRLMTCLTITPAVVAEAIEARANLIVTHHPLPFHSLKSITADSTAGRLLLNLIAARIAVYSAHSAFDSARAGINQHLAIGLGLQEIVPLFPRDVDDADIGAGRCGILGEEVSLLDMAERLKNFLGLEKLQVVGENEQVVTRIAIACGSGGSFLDRAIELDCDCLITGETNFHTCLEAEARGVALILPGHFASERFGLISLADYLSDLVPEVTVWASKSEQDPLRSI</sequence>
<dbReference type="PANTHER" id="PTHR13799:SF14">
    <property type="entry name" value="GTP CYCLOHYDROLASE 1 TYPE 2 HOMOLOG"/>
    <property type="match status" value="1"/>
</dbReference>
<feature type="binding site" evidence="5">
    <location>
        <position position="230"/>
    </location>
    <ligand>
        <name>a divalent metal cation</name>
        <dbReference type="ChEBI" id="CHEBI:60240"/>
        <label>1</label>
    </ligand>
</feature>
<feature type="binding site" evidence="5">
    <location>
        <position position="104"/>
    </location>
    <ligand>
        <name>a divalent metal cation</name>
        <dbReference type="ChEBI" id="CHEBI:60240"/>
        <label>1</label>
    </ligand>
</feature>
<feature type="binding site" evidence="5">
    <location>
        <position position="65"/>
    </location>
    <ligand>
        <name>a divalent metal cation</name>
        <dbReference type="ChEBI" id="CHEBI:60240"/>
        <label>1</label>
    </ligand>
</feature>
<proteinExistence type="inferred from homology"/>
<evidence type="ECO:0000256" key="4">
    <source>
        <dbReference type="ARBA" id="ARBA00022723"/>
    </source>
</evidence>
<dbReference type="GO" id="GO:0005737">
    <property type="term" value="C:cytoplasm"/>
    <property type="evidence" value="ECO:0007669"/>
    <property type="project" value="TreeGrafter"/>
</dbReference>
<dbReference type="InterPro" id="IPR036069">
    <property type="entry name" value="DUF34/NIF3_sf"/>
</dbReference>
<evidence type="ECO:0000313" key="6">
    <source>
        <dbReference type="EMBL" id="QEG35295.1"/>
    </source>
</evidence>
<dbReference type="NCBIfam" id="TIGR00486">
    <property type="entry name" value="YbgI_SA1388"/>
    <property type="match status" value="1"/>
</dbReference>
<protein>
    <recommendedName>
        <fullName evidence="3">GTP cyclohydrolase 1 type 2 homolog</fullName>
    </recommendedName>
</protein>
<dbReference type="RefSeq" id="WP_148073826.1">
    <property type="nucleotide sequence ID" value="NZ_CP042913.1"/>
</dbReference>
<evidence type="ECO:0000256" key="1">
    <source>
        <dbReference type="ARBA" id="ARBA00006964"/>
    </source>
</evidence>
<dbReference type="SUPFAM" id="SSF102705">
    <property type="entry name" value="NIF3 (NGG1p interacting factor 3)-like"/>
    <property type="match status" value="1"/>
</dbReference>
<feature type="binding site" evidence="5">
    <location>
        <position position="66"/>
    </location>
    <ligand>
        <name>a divalent metal cation</name>
        <dbReference type="ChEBI" id="CHEBI:60240"/>
        <label>1</label>
    </ligand>
</feature>
<evidence type="ECO:0000256" key="5">
    <source>
        <dbReference type="PIRSR" id="PIRSR602678-1"/>
    </source>
</evidence>
<dbReference type="FunFam" id="3.40.1390.30:FF:000001">
    <property type="entry name" value="GTP cyclohydrolase 1 type 2"/>
    <property type="match status" value="1"/>
</dbReference>
<gene>
    <name evidence="6" type="ORF">Pr1d_25910</name>
</gene>
<dbReference type="AlphaFoldDB" id="A0A5B9QCG8"/>
<dbReference type="PANTHER" id="PTHR13799">
    <property type="entry name" value="NGG1 INTERACTING FACTOR 3"/>
    <property type="match status" value="1"/>
</dbReference>
<keyword evidence="7" id="KW-1185">Reference proteome</keyword>
<comment type="subunit">
    <text evidence="2">Homohexamer.</text>
</comment>
<dbReference type="Proteomes" id="UP000323917">
    <property type="component" value="Chromosome"/>
</dbReference>
<name>A0A5B9QCG8_9BACT</name>
<evidence type="ECO:0000313" key="7">
    <source>
        <dbReference type="Proteomes" id="UP000323917"/>
    </source>
</evidence>
<feature type="binding site" evidence="5">
    <location>
        <position position="226"/>
    </location>
    <ligand>
        <name>a divalent metal cation</name>
        <dbReference type="ChEBI" id="CHEBI:60240"/>
        <label>1</label>
    </ligand>
</feature>
<dbReference type="GO" id="GO:0046872">
    <property type="term" value="F:metal ion binding"/>
    <property type="evidence" value="ECO:0007669"/>
    <property type="project" value="UniProtKB-KW"/>
</dbReference>
<organism evidence="6 7">
    <name type="scientific">Bythopirellula goksoeyrii</name>
    <dbReference type="NCBI Taxonomy" id="1400387"/>
    <lineage>
        <taxon>Bacteria</taxon>
        <taxon>Pseudomonadati</taxon>
        <taxon>Planctomycetota</taxon>
        <taxon>Planctomycetia</taxon>
        <taxon>Pirellulales</taxon>
        <taxon>Lacipirellulaceae</taxon>
        <taxon>Bythopirellula</taxon>
    </lineage>
</organism>
<reference evidence="6 7" key="1">
    <citation type="submission" date="2019-08" db="EMBL/GenBank/DDBJ databases">
        <title>Deep-cultivation of Planctomycetes and their phenomic and genomic characterization uncovers novel biology.</title>
        <authorList>
            <person name="Wiegand S."/>
            <person name="Jogler M."/>
            <person name="Boedeker C."/>
            <person name="Pinto D."/>
            <person name="Vollmers J."/>
            <person name="Rivas-Marin E."/>
            <person name="Kohn T."/>
            <person name="Peeters S.H."/>
            <person name="Heuer A."/>
            <person name="Rast P."/>
            <person name="Oberbeckmann S."/>
            <person name="Bunk B."/>
            <person name="Jeske O."/>
            <person name="Meyerdierks A."/>
            <person name="Storesund J.E."/>
            <person name="Kallscheuer N."/>
            <person name="Luecker S."/>
            <person name="Lage O.M."/>
            <person name="Pohl T."/>
            <person name="Merkel B.J."/>
            <person name="Hornburger P."/>
            <person name="Mueller R.-W."/>
            <person name="Bruemmer F."/>
            <person name="Labrenz M."/>
            <person name="Spormann A.M."/>
            <person name="Op den Camp H."/>
            <person name="Overmann J."/>
            <person name="Amann R."/>
            <person name="Jetten M.S.M."/>
            <person name="Mascher T."/>
            <person name="Medema M.H."/>
            <person name="Devos D.P."/>
            <person name="Kaster A.-K."/>
            <person name="Ovreas L."/>
            <person name="Rohde M."/>
            <person name="Galperin M.Y."/>
            <person name="Jogler C."/>
        </authorList>
    </citation>
    <scope>NUCLEOTIDE SEQUENCE [LARGE SCALE GENOMIC DNA]</scope>
    <source>
        <strain evidence="6 7">Pr1d</strain>
    </source>
</reference>
<dbReference type="InterPro" id="IPR002678">
    <property type="entry name" value="DUF34/NIF3"/>
</dbReference>
<dbReference type="Gene3D" id="3.40.1390.30">
    <property type="entry name" value="NIF3 (NGG1p interacting factor 3)-like"/>
    <property type="match status" value="2"/>
</dbReference>
<dbReference type="KEGG" id="bgok:Pr1d_25910"/>
<keyword evidence="4 5" id="KW-0479">Metal-binding</keyword>
<dbReference type="GO" id="GO:0016787">
    <property type="term" value="F:hydrolase activity"/>
    <property type="evidence" value="ECO:0007669"/>
    <property type="project" value="UniProtKB-KW"/>
</dbReference>
<dbReference type="OrthoDB" id="9792792at2"/>
<accession>A0A5B9QCG8</accession>
<comment type="similarity">
    <text evidence="1">Belongs to the GTP cyclohydrolase I type 2/NIF3 family.</text>
</comment>
<evidence type="ECO:0000256" key="3">
    <source>
        <dbReference type="ARBA" id="ARBA00022112"/>
    </source>
</evidence>
<evidence type="ECO:0000256" key="2">
    <source>
        <dbReference type="ARBA" id="ARBA00011643"/>
    </source>
</evidence>
<dbReference type="Pfam" id="PF01784">
    <property type="entry name" value="DUF34_NIF3"/>
    <property type="match status" value="1"/>
</dbReference>
<dbReference type="EMBL" id="CP042913">
    <property type="protein sequence ID" value="QEG35295.1"/>
    <property type="molecule type" value="Genomic_DNA"/>
</dbReference>
<keyword evidence="6" id="KW-0378">Hydrolase</keyword>